<dbReference type="Pfam" id="PF11325">
    <property type="entry name" value="DUF3127"/>
    <property type="match status" value="1"/>
</dbReference>
<name>A0A9X1KY94_9BACT</name>
<feature type="region of interest" description="Disordered" evidence="1">
    <location>
        <begin position="93"/>
        <end position="123"/>
    </location>
</feature>
<sequence>MNVKGKILEISTTQKISDKFQKRDFVLEYVENPQYPEFLQFEMIQDKCAQLDQFSAGDEVNVYFNLKGRKWTNPQGQVKYFNSLQAWRLEKDVEGMPPAPGMDNMEEPEWINNESNGEEDLPF</sequence>
<dbReference type="AlphaFoldDB" id="A0A9X1KY94"/>
<evidence type="ECO:0000256" key="1">
    <source>
        <dbReference type="SAM" id="MobiDB-lite"/>
    </source>
</evidence>
<keyword evidence="5" id="KW-1185">Reference proteome</keyword>
<dbReference type="EMBL" id="JAIXNE010000003">
    <property type="protein sequence ID" value="MCA6076590.1"/>
    <property type="molecule type" value="Genomic_DNA"/>
</dbReference>
<dbReference type="RefSeq" id="WP_225698515.1">
    <property type="nucleotide sequence ID" value="NZ_JAIXNE010000002.1"/>
</dbReference>
<dbReference type="EMBL" id="JAIXNE010000004">
    <property type="protein sequence ID" value="MCA6077718.1"/>
    <property type="molecule type" value="Genomic_DNA"/>
</dbReference>
<evidence type="ECO:0000313" key="3">
    <source>
        <dbReference type="EMBL" id="MCA6076590.1"/>
    </source>
</evidence>
<protein>
    <submittedName>
        <fullName evidence="4">DUF3127 domain-containing protein</fullName>
    </submittedName>
</protein>
<organism evidence="4 5">
    <name type="scientific">Fulvivirga sedimenti</name>
    <dbReference type="NCBI Taxonomy" id="2879465"/>
    <lineage>
        <taxon>Bacteria</taxon>
        <taxon>Pseudomonadati</taxon>
        <taxon>Bacteroidota</taxon>
        <taxon>Cytophagia</taxon>
        <taxon>Cytophagales</taxon>
        <taxon>Fulvivirgaceae</taxon>
        <taxon>Fulvivirga</taxon>
    </lineage>
</organism>
<evidence type="ECO:0000313" key="4">
    <source>
        <dbReference type="EMBL" id="MCA6077718.1"/>
    </source>
</evidence>
<evidence type="ECO:0000313" key="2">
    <source>
        <dbReference type="EMBL" id="MCA6075413.1"/>
    </source>
</evidence>
<gene>
    <name evidence="2" type="ORF">LDX50_11070</name>
    <name evidence="3" type="ORF">LDX50_17040</name>
    <name evidence="4" type="ORF">LDX50_22760</name>
</gene>
<dbReference type="Proteomes" id="UP001139409">
    <property type="component" value="Unassembled WGS sequence"/>
</dbReference>
<reference evidence="4" key="1">
    <citation type="submission" date="2021-09" db="EMBL/GenBank/DDBJ databases">
        <title>Fulvivirga sp. isolated from coastal sediment.</title>
        <authorList>
            <person name="Yu H."/>
        </authorList>
    </citation>
    <scope>NUCLEOTIDE SEQUENCE</scope>
    <source>
        <strain evidence="4">1062</strain>
    </source>
</reference>
<proteinExistence type="predicted"/>
<dbReference type="InterPro" id="IPR021474">
    <property type="entry name" value="DUF3127"/>
</dbReference>
<accession>A0A9X1KY94</accession>
<comment type="caution">
    <text evidence="4">The sequence shown here is derived from an EMBL/GenBank/DDBJ whole genome shotgun (WGS) entry which is preliminary data.</text>
</comment>
<evidence type="ECO:0000313" key="5">
    <source>
        <dbReference type="Proteomes" id="UP001139409"/>
    </source>
</evidence>
<dbReference type="EMBL" id="JAIXNE010000002">
    <property type="protein sequence ID" value="MCA6075413.1"/>
    <property type="molecule type" value="Genomic_DNA"/>
</dbReference>